<reference evidence="2" key="2">
    <citation type="submission" date="2023-06" db="EMBL/GenBank/DDBJ databases">
        <authorList>
            <consortium name="Lawrence Berkeley National Laboratory"/>
            <person name="Haridas S."/>
            <person name="Hensen N."/>
            <person name="Bonometti L."/>
            <person name="Westerberg I."/>
            <person name="Brannstrom I.O."/>
            <person name="Guillou S."/>
            <person name="Cros-Aarteil S."/>
            <person name="Calhoun S."/>
            <person name="Kuo A."/>
            <person name="Mondo S."/>
            <person name="Pangilinan J."/>
            <person name="Riley R."/>
            <person name="Labutti K."/>
            <person name="Andreopoulos B."/>
            <person name="Lipzen A."/>
            <person name="Chen C."/>
            <person name="Yanf M."/>
            <person name="Daum C."/>
            <person name="Ng V."/>
            <person name="Clum A."/>
            <person name="Steindorff A."/>
            <person name="Ohm R."/>
            <person name="Martin F."/>
            <person name="Silar P."/>
            <person name="Natvig D."/>
            <person name="Lalanne C."/>
            <person name="Gautier V."/>
            <person name="Ament-Velasquez S.L."/>
            <person name="Kruys A."/>
            <person name="Hutchinson M.I."/>
            <person name="Powell A.J."/>
            <person name="Barry K."/>
            <person name="Miller A.N."/>
            <person name="Grigoriev I.V."/>
            <person name="Debuchy R."/>
            <person name="Gladieux P."/>
            <person name="Thoren M.H."/>
            <person name="Johannesson H."/>
        </authorList>
    </citation>
    <scope>NUCLEOTIDE SEQUENCE</scope>
    <source>
        <strain evidence="2">SMH4131-1</strain>
    </source>
</reference>
<keyword evidence="1" id="KW-0812">Transmembrane</keyword>
<dbReference type="Proteomes" id="UP001286456">
    <property type="component" value="Unassembled WGS sequence"/>
</dbReference>
<gene>
    <name evidence="2" type="ORF">B0T19DRAFT_102094</name>
</gene>
<organism evidence="2 3">
    <name type="scientific">Cercophora scortea</name>
    <dbReference type="NCBI Taxonomy" id="314031"/>
    <lineage>
        <taxon>Eukaryota</taxon>
        <taxon>Fungi</taxon>
        <taxon>Dikarya</taxon>
        <taxon>Ascomycota</taxon>
        <taxon>Pezizomycotina</taxon>
        <taxon>Sordariomycetes</taxon>
        <taxon>Sordariomycetidae</taxon>
        <taxon>Sordariales</taxon>
        <taxon>Lasiosphaeriaceae</taxon>
        <taxon>Cercophora</taxon>
    </lineage>
</organism>
<keyword evidence="1" id="KW-1133">Transmembrane helix</keyword>
<feature type="transmembrane region" description="Helical" evidence="1">
    <location>
        <begin position="72"/>
        <end position="97"/>
    </location>
</feature>
<reference evidence="2" key="1">
    <citation type="journal article" date="2023" name="Mol. Phylogenet. Evol.">
        <title>Genome-scale phylogeny and comparative genomics of the fungal order Sordariales.</title>
        <authorList>
            <person name="Hensen N."/>
            <person name="Bonometti L."/>
            <person name="Westerberg I."/>
            <person name="Brannstrom I.O."/>
            <person name="Guillou S."/>
            <person name="Cros-Aarteil S."/>
            <person name="Calhoun S."/>
            <person name="Haridas S."/>
            <person name="Kuo A."/>
            <person name="Mondo S."/>
            <person name="Pangilinan J."/>
            <person name="Riley R."/>
            <person name="LaButti K."/>
            <person name="Andreopoulos B."/>
            <person name="Lipzen A."/>
            <person name="Chen C."/>
            <person name="Yan M."/>
            <person name="Daum C."/>
            <person name="Ng V."/>
            <person name="Clum A."/>
            <person name="Steindorff A."/>
            <person name="Ohm R.A."/>
            <person name="Martin F."/>
            <person name="Silar P."/>
            <person name="Natvig D.O."/>
            <person name="Lalanne C."/>
            <person name="Gautier V."/>
            <person name="Ament-Velasquez S.L."/>
            <person name="Kruys A."/>
            <person name="Hutchinson M.I."/>
            <person name="Powell A.J."/>
            <person name="Barry K."/>
            <person name="Miller A.N."/>
            <person name="Grigoriev I.V."/>
            <person name="Debuchy R."/>
            <person name="Gladieux P."/>
            <person name="Hiltunen Thoren M."/>
            <person name="Johannesson H."/>
        </authorList>
    </citation>
    <scope>NUCLEOTIDE SEQUENCE</scope>
    <source>
        <strain evidence="2">SMH4131-1</strain>
    </source>
</reference>
<evidence type="ECO:0000256" key="1">
    <source>
        <dbReference type="SAM" id="Phobius"/>
    </source>
</evidence>
<comment type="caution">
    <text evidence="2">The sequence shown here is derived from an EMBL/GenBank/DDBJ whole genome shotgun (WGS) entry which is preliminary data.</text>
</comment>
<protein>
    <submittedName>
        <fullName evidence="2">Uncharacterized protein</fullName>
    </submittedName>
</protein>
<keyword evidence="3" id="KW-1185">Reference proteome</keyword>
<keyword evidence="1" id="KW-0472">Membrane</keyword>
<evidence type="ECO:0000313" key="2">
    <source>
        <dbReference type="EMBL" id="KAK3332408.1"/>
    </source>
</evidence>
<accession>A0AAE0IW71</accession>
<sequence length="154" mass="17753">MSLLVRLDVVGRAFLTGLLLISYLFYLRFIYTASLVFLGFFALLLPSILAGEGGVVNGIIMTAAGKHGMEWYPIYFPLFCLFLRLPWLVGCLFYSGLSSLFRRFYLQWAFERVLLVSLCALYGWTVIVRGARRDRVRDRRKAKGGERKTKYPLY</sequence>
<feature type="transmembrane region" description="Helical" evidence="1">
    <location>
        <begin position="12"/>
        <end position="31"/>
    </location>
</feature>
<proteinExistence type="predicted"/>
<dbReference type="AlphaFoldDB" id="A0AAE0IW71"/>
<evidence type="ECO:0000313" key="3">
    <source>
        <dbReference type="Proteomes" id="UP001286456"/>
    </source>
</evidence>
<name>A0AAE0IW71_9PEZI</name>
<feature type="transmembrane region" description="Helical" evidence="1">
    <location>
        <begin position="109"/>
        <end position="131"/>
    </location>
</feature>
<dbReference type="EMBL" id="JAUEPO010000002">
    <property type="protein sequence ID" value="KAK3332408.1"/>
    <property type="molecule type" value="Genomic_DNA"/>
</dbReference>
<feature type="transmembrane region" description="Helical" evidence="1">
    <location>
        <begin position="37"/>
        <end position="60"/>
    </location>
</feature>